<dbReference type="Proteomes" id="UP000524462">
    <property type="component" value="Unassembled WGS sequence"/>
</dbReference>
<evidence type="ECO:0000313" key="3">
    <source>
        <dbReference type="Proteomes" id="UP000524462"/>
    </source>
</evidence>
<dbReference type="InterPro" id="IPR013783">
    <property type="entry name" value="Ig-like_fold"/>
</dbReference>
<feature type="compositionally biased region" description="Polar residues" evidence="1">
    <location>
        <begin position="30"/>
        <end position="40"/>
    </location>
</feature>
<evidence type="ECO:0008006" key="4">
    <source>
        <dbReference type="Google" id="ProtNLM"/>
    </source>
</evidence>
<comment type="caution">
    <text evidence="2">The sequence shown here is derived from an EMBL/GenBank/DDBJ whole genome shotgun (WGS) entry which is preliminary data.</text>
</comment>
<dbReference type="SUPFAM" id="SSF103647">
    <property type="entry name" value="TSP type-3 repeat"/>
    <property type="match status" value="1"/>
</dbReference>
<feature type="compositionally biased region" description="Acidic residues" evidence="1">
    <location>
        <begin position="45"/>
        <end position="60"/>
    </location>
</feature>
<proteinExistence type="predicted"/>
<evidence type="ECO:0000256" key="1">
    <source>
        <dbReference type="SAM" id="MobiDB-lite"/>
    </source>
</evidence>
<reference evidence="2 3" key="1">
    <citation type="submission" date="2020-07" db="EMBL/GenBank/DDBJ databases">
        <title>Molecular and genomic characterization of Streptococcus porcinus isolated from diseased swine in Brazil.</title>
        <authorList>
            <person name="Moreno L.Z."/>
            <person name="Matajira C.E.C."/>
            <person name="Poor A.P."/>
            <person name="Dutra M.C."/>
            <person name="Moreno A.M."/>
        </authorList>
    </citation>
    <scope>NUCLEOTIDE SEQUENCE [LARGE SCALE GENOMIC DNA]</scope>
    <source>
        <strain evidence="2 3">SP0816-2</strain>
    </source>
</reference>
<accession>A0A7V9WT69</accession>
<dbReference type="GO" id="GO:0005509">
    <property type="term" value="F:calcium ion binding"/>
    <property type="evidence" value="ECO:0007669"/>
    <property type="project" value="InterPro"/>
</dbReference>
<feature type="non-terminal residue" evidence="2">
    <location>
        <position position="173"/>
    </location>
</feature>
<organism evidence="2 3">
    <name type="scientific">Streptococcus porcinus</name>
    <dbReference type="NCBI Taxonomy" id="1340"/>
    <lineage>
        <taxon>Bacteria</taxon>
        <taxon>Bacillati</taxon>
        <taxon>Bacillota</taxon>
        <taxon>Bacilli</taxon>
        <taxon>Lactobacillales</taxon>
        <taxon>Streptococcaceae</taxon>
        <taxon>Streptococcus</taxon>
    </lineage>
</organism>
<gene>
    <name evidence="2" type="ORF">H1B29_09115</name>
</gene>
<feature type="non-terminal residue" evidence="2">
    <location>
        <position position="1"/>
    </location>
</feature>
<dbReference type="InterPro" id="IPR028974">
    <property type="entry name" value="TSP_type-3_rpt"/>
</dbReference>
<sequence length="173" mass="18119">GIPSVADWGSTEEMRKYSVEIKAKDGAGNTGSTTITITVQRDTDGDGIPDETDPDDDNDGIPDNRDQQPKTPDTTAPVISAGNATVTEKAPILPIVVSVTDDQDAGIVIDPNDVSGLPAGLTYNPVTSQIEGIPSVSDWGSTEEMRKYSVEIKAKDGAGNTGSTTITITVQRD</sequence>
<evidence type="ECO:0000313" key="2">
    <source>
        <dbReference type="EMBL" id="MBA2796635.1"/>
    </source>
</evidence>
<dbReference type="SUPFAM" id="SSF49313">
    <property type="entry name" value="Cadherin-like"/>
    <property type="match status" value="1"/>
</dbReference>
<dbReference type="Gene3D" id="2.60.40.10">
    <property type="entry name" value="Immunoglobulins"/>
    <property type="match status" value="1"/>
</dbReference>
<dbReference type="InterPro" id="IPR015919">
    <property type="entry name" value="Cadherin-like_sf"/>
</dbReference>
<protein>
    <recommendedName>
        <fullName evidence="4">YSIRK signal domain/LPXTG anchor domain surface protein</fullName>
    </recommendedName>
</protein>
<dbReference type="RefSeq" id="WP_220125761.1">
    <property type="nucleotide sequence ID" value="NZ_JACEGE010000026.1"/>
</dbReference>
<dbReference type="Pfam" id="PF05345">
    <property type="entry name" value="He_PIG"/>
    <property type="match status" value="1"/>
</dbReference>
<name>A0A7V9WT69_STRPO</name>
<feature type="region of interest" description="Disordered" evidence="1">
    <location>
        <begin position="23"/>
        <end position="83"/>
    </location>
</feature>
<dbReference type="EMBL" id="JACEGE010000026">
    <property type="protein sequence ID" value="MBA2796635.1"/>
    <property type="molecule type" value="Genomic_DNA"/>
</dbReference>
<dbReference type="GO" id="GO:0016020">
    <property type="term" value="C:membrane"/>
    <property type="evidence" value="ECO:0007669"/>
    <property type="project" value="InterPro"/>
</dbReference>
<dbReference type="AlphaFoldDB" id="A0A7V9WT69"/>